<accession>A0A1D8UYK9</accession>
<dbReference type="AlphaFoldDB" id="A0A1D8UYK9"/>
<dbReference type="PROSITE" id="PS51464">
    <property type="entry name" value="SIS"/>
    <property type="match status" value="1"/>
</dbReference>
<evidence type="ECO:0000256" key="1">
    <source>
        <dbReference type="ARBA" id="ARBA00009235"/>
    </source>
</evidence>
<evidence type="ECO:0000313" key="4">
    <source>
        <dbReference type="Proteomes" id="UP000179145"/>
    </source>
</evidence>
<protein>
    <recommendedName>
        <fullName evidence="2">SIS domain-containing protein</fullName>
    </recommendedName>
</protein>
<dbReference type="Pfam" id="PF01380">
    <property type="entry name" value="SIS"/>
    <property type="match status" value="1"/>
</dbReference>
<feature type="domain" description="SIS" evidence="2">
    <location>
        <begin position="37"/>
        <end position="179"/>
    </location>
</feature>
<dbReference type="OrthoDB" id="9797832at2"/>
<geneLocation type="plasmid" evidence="4">
    <name>pkb14400_2</name>
</geneLocation>
<dbReference type="InterPro" id="IPR017552">
    <property type="entry name" value="PHI/rmpB"/>
</dbReference>
<dbReference type="GO" id="GO:1901135">
    <property type="term" value="P:carbohydrate derivative metabolic process"/>
    <property type="evidence" value="ECO:0007669"/>
    <property type="project" value="InterPro"/>
</dbReference>
<organism evidence="3 4">
    <name type="scientific">Kozakia baliensis</name>
    <dbReference type="NCBI Taxonomy" id="153496"/>
    <lineage>
        <taxon>Bacteria</taxon>
        <taxon>Pseudomonadati</taxon>
        <taxon>Pseudomonadota</taxon>
        <taxon>Alphaproteobacteria</taxon>
        <taxon>Acetobacterales</taxon>
        <taxon>Acetobacteraceae</taxon>
        <taxon>Kozakia</taxon>
    </lineage>
</organism>
<dbReference type="Proteomes" id="UP000179145">
    <property type="component" value="Plasmid pKB14400_2"/>
</dbReference>
<dbReference type="PANTHER" id="PTHR43443">
    <property type="entry name" value="3-HEXULOSE-6-PHOSPHATE ISOMERASE"/>
    <property type="match status" value="1"/>
</dbReference>
<name>A0A1D8UYK9_9PROT</name>
<dbReference type="InterPro" id="IPR046348">
    <property type="entry name" value="SIS_dom_sf"/>
</dbReference>
<dbReference type="PANTHER" id="PTHR43443:SF1">
    <property type="entry name" value="3-HEXULOSE-6-PHOSPHATE ISOMERASE"/>
    <property type="match status" value="1"/>
</dbReference>
<dbReference type="InterPro" id="IPR001347">
    <property type="entry name" value="SIS_dom"/>
</dbReference>
<proteinExistence type="inferred from homology"/>
<dbReference type="EMBL" id="CP014676">
    <property type="protein sequence ID" value="AOX18681.1"/>
    <property type="molecule type" value="Genomic_DNA"/>
</dbReference>
<dbReference type="GO" id="GO:0016853">
    <property type="term" value="F:isomerase activity"/>
    <property type="evidence" value="ECO:0007669"/>
    <property type="project" value="InterPro"/>
</dbReference>
<dbReference type="KEGG" id="kba:A0U89_15350"/>
<dbReference type="SUPFAM" id="SSF53697">
    <property type="entry name" value="SIS domain"/>
    <property type="match status" value="1"/>
</dbReference>
<dbReference type="NCBIfam" id="TIGR03127">
    <property type="entry name" value="RuMP_HxlB"/>
    <property type="match status" value="1"/>
</dbReference>
<gene>
    <name evidence="3" type="ORF">A0U89_15350</name>
</gene>
<dbReference type="GO" id="GO:0097367">
    <property type="term" value="F:carbohydrate derivative binding"/>
    <property type="evidence" value="ECO:0007669"/>
    <property type="project" value="InterPro"/>
</dbReference>
<comment type="similarity">
    <text evidence="1">Belongs to the SIS family. PHI subfamily.</text>
</comment>
<dbReference type="Gene3D" id="3.40.50.10490">
    <property type="entry name" value="Glucose-6-phosphate isomerase like protein, domain 1"/>
    <property type="match status" value="1"/>
</dbReference>
<reference evidence="3 4" key="1">
    <citation type="journal article" date="2016" name="Microb. Cell Fact.">
        <title>Dissection of exopolysaccharide biosynthesis in Kozakia baliensis.</title>
        <authorList>
            <person name="Brandt J.U."/>
            <person name="Jakob F."/>
            <person name="Behr J."/>
            <person name="Geissler A.J."/>
            <person name="Vogel R.F."/>
        </authorList>
    </citation>
    <scope>NUCLEOTIDE SEQUENCE [LARGE SCALE GENOMIC DNA]</scope>
    <source>
        <strain evidence="3 4">DSM 14400</strain>
        <plasmid evidence="4">Plasmid pkb14400_2</plasmid>
    </source>
</reference>
<evidence type="ECO:0000313" key="3">
    <source>
        <dbReference type="EMBL" id="AOX18681.1"/>
    </source>
</evidence>
<keyword evidence="3" id="KW-0614">Plasmid</keyword>
<evidence type="ECO:0000259" key="2">
    <source>
        <dbReference type="PROSITE" id="PS51464"/>
    </source>
</evidence>
<dbReference type="RefSeq" id="WP_070404137.1">
    <property type="nucleotide sequence ID" value="NZ_BJVW01000020.1"/>
</dbReference>
<sequence>MELKPPEPGGVSSAIHTISGEITGALRALDVSDCQSAAGLIVSARRLYFTGAGRSGIGMGMNAMRFMHLGLAVHLIGEPTAPAIGPGDVVVAPSGSGTTESVLSIVRKARSAGARIVALTTSEDSPLSALADVSIIVAAAGKQNPDAATTVQYAGSLFEQTVVLTLDSLFHAIWQANEIVTNVLWARHANWE</sequence>
<keyword evidence="4" id="KW-1185">Reference proteome</keyword>